<evidence type="ECO:0000313" key="2">
    <source>
        <dbReference type="EMBL" id="CAB4684014.1"/>
    </source>
</evidence>
<dbReference type="InterPro" id="IPR011059">
    <property type="entry name" value="Metal-dep_hydrolase_composite"/>
</dbReference>
<dbReference type="InterPro" id="IPR013108">
    <property type="entry name" value="Amidohydro_3"/>
</dbReference>
<dbReference type="EMBL" id="CAEZXG010000055">
    <property type="protein sequence ID" value="CAB4684014.1"/>
    <property type="molecule type" value="Genomic_DNA"/>
</dbReference>
<evidence type="ECO:0000313" key="3">
    <source>
        <dbReference type="EMBL" id="CAB4830811.1"/>
    </source>
</evidence>
<dbReference type="CDD" id="cd01300">
    <property type="entry name" value="YtcJ_like"/>
    <property type="match status" value="1"/>
</dbReference>
<dbReference type="Gene3D" id="3.10.310.70">
    <property type="match status" value="1"/>
</dbReference>
<dbReference type="GO" id="GO:0016810">
    <property type="term" value="F:hydrolase activity, acting on carbon-nitrogen (but not peptide) bonds"/>
    <property type="evidence" value="ECO:0007669"/>
    <property type="project" value="InterPro"/>
</dbReference>
<name>A0A6J7AD42_9ZZZZ</name>
<dbReference type="SUPFAM" id="SSF51556">
    <property type="entry name" value="Metallo-dependent hydrolases"/>
    <property type="match status" value="1"/>
</dbReference>
<dbReference type="AlphaFoldDB" id="A0A6J7AD42"/>
<dbReference type="InterPro" id="IPR033932">
    <property type="entry name" value="YtcJ-like"/>
</dbReference>
<dbReference type="Gene3D" id="2.30.40.10">
    <property type="entry name" value="Urease, subunit C, domain 1"/>
    <property type="match status" value="1"/>
</dbReference>
<dbReference type="Gene3D" id="3.20.20.140">
    <property type="entry name" value="Metal-dependent hydrolases"/>
    <property type="match status" value="1"/>
</dbReference>
<dbReference type="PANTHER" id="PTHR22642:SF2">
    <property type="entry name" value="PROTEIN LONG AFTER FAR-RED 3"/>
    <property type="match status" value="1"/>
</dbReference>
<gene>
    <name evidence="2" type="ORF">UFOPK2359_00882</name>
    <name evidence="3" type="ORF">UFOPK3167_00993</name>
</gene>
<dbReference type="SUPFAM" id="SSF51338">
    <property type="entry name" value="Composite domain of metallo-dependent hydrolases"/>
    <property type="match status" value="1"/>
</dbReference>
<protein>
    <submittedName>
        <fullName evidence="3">Unannotated protein</fullName>
    </submittedName>
</protein>
<feature type="domain" description="Amidohydrolase 3" evidence="1">
    <location>
        <begin position="42"/>
        <end position="528"/>
    </location>
</feature>
<evidence type="ECO:0000259" key="1">
    <source>
        <dbReference type="Pfam" id="PF07969"/>
    </source>
</evidence>
<reference evidence="3" key="1">
    <citation type="submission" date="2020-05" db="EMBL/GenBank/DDBJ databases">
        <authorList>
            <person name="Chiriac C."/>
            <person name="Salcher M."/>
            <person name="Ghai R."/>
            <person name="Kavagutti S V."/>
        </authorList>
    </citation>
    <scope>NUCLEOTIDE SEQUENCE</scope>
</reference>
<organism evidence="3">
    <name type="scientific">freshwater metagenome</name>
    <dbReference type="NCBI Taxonomy" id="449393"/>
    <lineage>
        <taxon>unclassified sequences</taxon>
        <taxon>metagenomes</taxon>
        <taxon>ecological metagenomes</taxon>
    </lineage>
</organism>
<dbReference type="Pfam" id="PF07969">
    <property type="entry name" value="Amidohydro_3"/>
    <property type="match status" value="1"/>
</dbReference>
<dbReference type="PANTHER" id="PTHR22642">
    <property type="entry name" value="IMIDAZOLONEPROPIONASE"/>
    <property type="match status" value="1"/>
</dbReference>
<dbReference type="EMBL" id="CAFABF010000055">
    <property type="protein sequence ID" value="CAB4830811.1"/>
    <property type="molecule type" value="Genomic_DNA"/>
</dbReference>
<dbReference type="InterPro" id="IPR032466">
    <property type="entry name" value="Metal_Hydrolase"/>
</dbReference>
<accession>A0A6J7AD42</accession>
<sequence>MQRLFKAATFWSPGSGPTSALIVNDGIITAIGQTALDSTCDEIIDLGDAFVMPAFADGHAHPLFAGREMMGPQVNNLQSVNDILAEVSKYALGNPDVPWIIGGAYEAAIIEQGDFDAHWLDSVVNDRPVVLHAVDHHTIWVNSKALEIAGIHSGTENPSGGTIARRENGEPKGTLREPAAIDLILQHAPVLTMAQEVHALTLACKALNEVGVTTAVDAWVEDGMAEVYISAAQTGQLCVDMNLCFLAEPNKWKNNVPYFNRLRAEIDALPHPQNLRASTIKFISDGALSAGTAALMEPYIDQPESTGLMIWSSDELLDALVVFDELNFQVHIHAIGDAAVRQALDAIEAMIRINPPRDRRPVIAHAQLIHPDDIARFARLGIIANYQPLWTYLDPMNKQLILPRLGVERNNRQYQLQTMVEAGALISFGSDWPVTSHIPLHALAVPVHRQDINHKPAEGWSKQEAITIEDSMRFYTSNVAYQLYREHEIGKLEVGMLADFVVLDQSPLEVNPHEVREIKIINLYKNGEKIK</sequence>
<proteinExistence type="predicted"/>